<feature type="transmembrane region" description="Helical" evidence="6">
    <location>
        <begin position="289"/>
        <end position="309"/>
    </location>
</feature>
<name>A0A932I1W6_UNCTE</name>
<evidence type="ECO:0000256" key="5">
    <source>
        <dbReference type="ARBA" id="ARBA00023136"/>
    </source>
</evidence>
<evidence type="ECO:0000256" key="1">
    <source>
        <dbReference type="ARBA" id="ARBA00004141"/>
    </source>
</evidence>
<evidence type="ECO:0000313" key="8">
    <source>
        <dbReference type="Proteomes" id="UP000782312"/>
    </source>
</evidence>
<dbReference type="InterPro" id="IPR022369">
    <property type="entry name" value="Integral_membrane_TerC_rswitch"/>
</dbReference>
<dbReference type="PANTHER" id="PTHR30238">
    <property type="entry name" value="MEMBRANE BOUND PREDICTED REDOX MODULATOR"/>
    <property type="match status" value="1"/>
</dbReference>
<keyword evidence="3 6" id="KW-0812">Transmembrane</keyword>
<evidence type="ECO:0000256" key="2">
    <source>
        <dbReference type="ARBA" id="ARBA00007511"/>
    </source>
</evidence>
<evidence type="ECO:0000313" key="7">
    <source>
        <dbReference type="EMBL" id="MBI3127851.1"/>
    </source>
</evidence>
<gene>
    <name evidence="7" type="ORF">HYZ11_09625</name>
</gene>
<dbReference type="EMBL" id="JACPUR010000019">
    <property type="protein sequence ID" value="MBI3127851.1"/>
    <property type="molecule type" value="Genomic_DNA"/>
</dbReference>
<feature type="transmembrane region" description="Helical" evidence="6">
    <location>
        <begin position="262"/>
        <end position="282"/>
    </location>
</feature>
<proteinExistence type="inferred from homology"/>
<feature type="transmembrane region" description="Helical" evidence="6">
    <location>
        <begin position="321"/>
        <end position="344"/>
    </location>
</feature>
<feature type="transmembrane region" description="Helical" evidence="6">
    <location>
        <begin position="119"/>
        <end position="141"/>
    </location>
</feature>
<evidence type="ECO:0000256" key="4">
    <source>
        <dbReference type="ARBA" id="ARBA00022989"/>
    </source>
</evidence>
<dbReference type="InterPro" id="IPR005496">
    <property type="entry name" value="Integral_membrane_TerC"/>
</dbReference>
<protein>
    <submittedName>
        <fullName evidence="7">TerC family protein</fullName>
    </submittedName>
</protein>
<feature type="transmembrane region" description="Helical" evidence="6">
    <location>
        <begin position="34"/>
        <end position="56"/>
    </location>
</feature>
<sequence length="363" mass="39700">MPWSWLIFLVIVLLLLALDLGLHRKSHAVSMREALAWSGFWVALGLAFTAFIYLGYENQWLGLGKARDAVDGAPNDGSAAAVKYLTGYVIEKSLSVDNIFVIAMLFRYFAVPARYQHRVLFWGILGALAMRGAMIAVGVRLIEEFEWLLYAFGAFLLFAAVQMLWTGGKHGGDPGKNPVVRLARRFFPVADEFHGPHFMVRAGTPEARETDSHAPDRAAERAGAGTWMLTPLALALIMVETTDLIFAVDSIPAIFAITTDPYLVFTSNVFAILGLRALYFALAGLMDKFRYLNVSLAAVLALVGAKMLAADWIKEMLGKNYNFHLLGAILLILAAGVAASLLAGPKPEHADVARRAREAGEET</sequence>
<feature type="transmembrane region" description="Helical" evidence="6">
    <location>
        <begin position="232"/>
        <end position="256"/>
    </location>
</feature>
<dbReference type="AlphaFoldDB" id="A0A932I1W6"/>
<organism evidence="7 8">
    <name type="scientific">Tectimicrobiota bacterium</name>
    <dbReference type="NCBI Taxonomy" id="2528274"/>
    <lineage>
        <taxon>Bacteria</taxon>
        <taxon>Pseudomonadati</taxon>
        <taxon>Nitrospinota/Tectimicrobiota group</taxon>
        <taxon>Candidatus Tectimicrobiota</taxon>
    </lineage>
</organism>
<dbReference type="GO" id="GO:0016020">
    <property type="term" value="C:membrane"/>
    <property type="evidence" value="ECO:0007669"/>
    <property type="project" value="UniProtKB-SubCell"/>
</dbReference>
<dbReference type="Proteomes" id="UP000782312">
    <property type="component" value="Unassembled WGS sequence"/>
</dbReference>
<dbReference type="Pfam" id="PF03741">
    <property type="entry name" value="TerC"/>
    <property type="match status" value="1"/>
</dbReference>
<comment type="caution">
    <text evidence="7">The sequence shown here is derived from an EMBL/GenBank/DDBJ whole genome shotgun (WGS) entry which is preliminary data.</text>
</comment>
<keyword evidence="4 6" id="KW-1133">Transmembrane helix</keyword>
<comment type="similarity">
    <text evidence="2">Belongs to the TerC family.</text>
</comment>
<evidence type="ECO:0000256" key="6">
    <source>
        <dbReference type="SAM" id="Phobius"/>
    </source>
</evidence>
<accession>A0A932I1W6</accession>
<comment type="subcellular location">
    <subcellularLocation>
        <location evidence="1">Membrane</location>
        <topology evidence="1">Multi-pass membrane protein</topology>
    </subcellularLocation>
</comment>
<feature type="transmembrane region" description="Helical" evidence="6">
    <location>
        <begin position="147"/>
        <end position="166"/>
    </location>
</feature>
<keyword evidence="5 6" id="KW-0472">Membrane</keyword>
<feature type="transmembrane region" description="Helical" evidence="6">
    <location>
        <begin position="93"/>
        <end position="110"/>
    </location>
</feature>
<dbReference type="PANTHER" id="PTHR30238:SF0">
    <property type="entry name" value="THYLAKOID MEMBRANE PROTEIN TERC, CHLOROPLASTIC"/>
    <property type="match status" value="1"/>
</dbReference>
<feature type="transmembrane region" description="Helical" evidence="6">
    <location>
        <begin position="6"/>
        <end position="22"/>
    </location>
</feature>
<reference evidence="7" key="1">
    <citation type="submission" date="2020-07" db="EMBL/GenBank/DDBJ databases">
        <title>Huge and variable diversity of episymbiotic CPR bacteria and DPANN archaea in groundwater ecosystems.</title>
        <authorList>
            <person name="He C.Y."/>
            <person name="Keren R."/>
            <person name="Whittaker M."/>
            <person name="Farag I.F."/>
            <person name="Doudna J."/>
            <person name="Cate J.H.D."/>
            <person name="Banfield J.F."/>
        </authorList>
    </citation>
    <scope>NUCLEOTIDE SEQUENCE</scope>
    <source>
        <strain evidence="7">NC_groundwater_763_Ag_S-0.2um_68_21</strain>
    </source>
</reference>
<evidence type="ECO:0000256" key="3">
    <source>
        <dbReference type="ARBA" id="ARBA00022692"/>
    </source>
</evidence>
<dbReference type="NCBIfam" id="TIGR03718">
    <property type="entry name" value="R_switched_Alx"/>
    <property type="match status" value="1"/>
</dbReference>